<dbReference type="GO" id="GO:0003700">
    <property type="term" value="F:DNA-binding transcription factor activity"/>
    <property type="evidence" value="ECO:0007669"/>
    <property type="project" value="InterPro"/>
</dbReference>
<evidence type="ECO:0000256" key="3">
    <source>
        <dbReference type="ARBA" id="ARBA00023163"/>
    </source>
</evidence>
<evidence type="ECO:0000313" key="6">
    <source>
        <dbReference type="Proteomes" id="UP000218418"/>
    </source>
</evidence>
<keyword evidence="1" id="KW-0805">Transcription regulation</keyword>
<dbReference type="GO" id="GO:0043565">
    <property type="term" value="F:sequence-specific DNA binding"/>
    <property type="evidence" value="ECO:0007669"/>
    <property type="project" value="InterPro"/>
</dbReference>
<reference evidence="5 6" key="1">
    <citation type="submission" date="2017-06" db="EMBL/GenBank/DDBJ databases">
        <title>Genome sequencing of cyanobaciteial culture collection at National Institute for Environmental Studies (NIES).</title>
        <authorList>
            <person name="Hirose Y."/>
            <person name="Shimura Y."/>
            <person name="Fujisawa T."/>
            <person name="Nakamura Y."/>
            <person name="Kawachi M."/>
        </authorList>
    </citation>
    <scope>NUCLEOTIDE SEQUENCE [LARGE SCALE GENOMIC DNA]</scope>
    <source>
        <strain evidence="5 6">NIES-267</strain>
    </source>
</reference>
<dbReference type="InterPro" id="IPR018060">
    <property type="entry name" value="HTH_AraC"/>
</dbReference>
<dbReference type="AlphaFoldDB" id="A0A1Z4LZQ5"/>
<evidence type="ECO:0000313" key="5">
    <source>
        <dbReference type="EMBL" id="BAY86704.1"/>
    </source>
</evidence>
<organism evidence="5 6">
    <name type="scientific">Calothrix parasitica NIES-267</name>
    <dbReference type="NCBI Taxonomy" id="1973488"/>
    <lineage>
        <taxon>Bacteria</taxon>
        <taxon>Bacillati</taxon>
        <taxon>Cyanobacteriota</taxon>
        <taxon>Cyanophyceae</taxon>
        <taxon>Nostocales</taxon>
        <taxon>Calotrichaceae</taxon>
        <taxon>Calothrix</taxon>
    </lineage>
</organism>
<dbReference type="PRINTS" id="PR00032">
    <property type="entry name" value="HTHARAC"/>
</dbReference>
<dbReference type="InterPro" id="IPR009057">
    <property type="entry name" value="Homeodomain-like_sf"/>
</dbReference>
<dbReference type="PROSITE" id="PS01124">
    <property type="entry name" value="HTH_ARAC_FAMILY_2"/>
    <property type="match status" value="1"/>
</dbReference>
<dbReference type="Gene3D" id="1.10.10.60">
    <property type="entry name" value="Homeodomain-like"/>
    <property type="match status" value="2"/>
</dbReference>
<dbReference type="InterPro" id="IPR020449">
    <property type="entry name" value="Tscrpt_reg_AraC-type_HTH"/>
</dbReference>
<feature type="domain" description="HTH araC/xylS-type" evidence="4">
    <location>
        <begin position="197"/>
        <end position="295"/>
    </location>
</feature>
<evidence type="ECO:0000256" key="1">
    <source>
        <dbReference type="ARBA" id="ARBA00023015"/>
    </source>
</evidence>
<keyword evidence="6" id="KW-1185">Reference proteome</keyword>
<dbReference type="Pfam" id="PF12833">
    <property type="entry name" value="HTH_18"/>
    <property type="match status" value="1"/>
</dbReference>
<keyword evidence="3" id="KW-0804">Transcription</keyword>
<dbReference type="Proteomes" id="UP000218418">
    <property type="component" value="Chromosome"/>
</dbReference>
<gene>
    <name evidence="5" type="ORF">NIES267_62150</name>
</gene>
<dbReference type="OrthoDB" id="516605at2"/>
<name>A0A1Z4LZQ5_9CYAN</name>
<sequence>MSNPPLADLTKNPYPALSESPILSSEPYGWSGVFFNHYNHPAHESPEFQYTQHIIGITGSGHPMHSEHRFDEQLQTHYCQPGEVLFIPAWVTYSSKWEKAGNFNLIGFYPNFFEQIINESVRVKQIELIPQIGLNDLFIRQIGIALKADVEAGYPAGKMFGESLATALVIHLIKHYSAWQVKLSSESVRGLSKSQLQTITDYINAHLSQNISLSELAGIINLSQYHFSRLFKKSTGITPHQYLTQCRVNRAKQLLSKTKLTITEIAFEVGLTNHSSFTRLFRKYVGITPKSFRASQ</sequence>
<evidence type="ECO:0000256" key="2">
    <source>
        <dbReference type="ARBA" id="ARBA00023125"/>
    </source>
</evidence>
<keyword evidence="2" id="KW-0238">DNA-binding</keyword>
<dbReference type="InterPro" id="IPR018062">
    <property type="entry name" value="HTH_AraC-typ_CS"/>
</dbReference>
<dbReference type="SUPFAM" id="SSF46689">
    <property type="entry name" value="Homeodomain-like"/>
    <property type="match status" value="2"/>
</dbReference>
<dbReference type="PANTHER" id="PTHR46796">
    <property type="entry name" value="HTH-TYPE TRANSCRIPTIONAL ACTIVATOR RHAS-RELATED"/>
    <property type="match status" value="1"/>
</dbReference>
<dbReference type="InterPro" id="IPR050204">
    <property type="entry name" value="AraC_XylS_family_regulators"/>
</dbReference>
<accession>A0A1Z4LZQ5</accession>
<dbReference type="SMART" id="SM00342">
    <property type="entry name" value="HTH_ARAC"/>
    <property type="match status" value="1"/>
</dbReference>
<dbReference type="PROSITE" id="PS00041">
    <property type="entry name" value="HTH_ARAC_FAMILY_1"/>
    <property type="match status" value="1"/>
</dbReference>
<proteinExistence type="predicted"/>
<protein>
    <submittedName>
        <fullName evidence="5">AraC family transcriptional regulator</fullName>
    </submittedName>
</protein>
<evidence type="ECO:0000259" key="4">
    <source>
        <dbReference type="PROSITE" id="PS01124"/>
    </source>
</evidence>
<dbReference type="EMBL" id="AP018227">
    <property type="protein sequence ID" value="BAY86704.1"/>
    <property type="molecule type" value="Genomic_DNA"/>
</dbReference>
<dbReference type="PANTHER" id="PTHR46796:SF6">
    <property type="entry name" value="ARAC SUBFAMILY"/>
    <property type="match status" value="1"/>
</dbReference>